<comment type="similarity">
    <text evidence="1">Belongs to the sulfatase family.</text>
</comment>
<dbReference type="Pfam" id="PF00884">
    <property type="entry name" value="Sulfatase"/>
    <property type="match status" value="1"/>
</dbReference>
<dbReference type="GO" id="GO:0004065">
    <property type="term" value="F:arylsulfatase activity"/>
    <property type="evidence" value="ECO:0007669"/>
    <property type="project" value="TreeGrafter"/>
</dbReference>
<dbReference type="Gene3D" id="3.40.720.10">
    <property type="entry name" value="Alkaline Phosphatase, subunit A"/>
    <property type="match status" value="1"/>
</dbReference>
<dbReference type="OrthoDB" id="3164at2157"/>
<evidence type="ECO:0000313" key="4">
    <source>
        <dbReference type="EMBL" id="PHQ39381.1"/>
    </source>
</evidence>
<comment type="caution">
    <text evidence="4">The sequence shown here is derived from an EMBL/GenBank/DDBJ whole genome shotgun (WGS) entry which is preliminary data.</text>
</comment>
<evidence type="ECO:0000256" key="2">
    <source>
        <dbReference type="SAM" id="MobiDB-lite"/>
    </source>
</evidence>
<gene>
    <name evidence="4" type="ORF">DJ69_06475</name>
</gene>
<evidence type="ECO:0000313" key="5">
    <source>
        <dbReference type="Proteomes" id="UP000222824"/>
    </source>
</evidence>
<evidence type="ECO:0000256" key="1">
    <source>
        <dbReference type="ARBA" id="ARBA00008779"/>
    </source>
</evidence>
<dbReference type="InterPro" id="IPR017850">
    <property type="entry name" value="Alkaline_phosphatase_core_sf"/>
</dbReference>
<protein>
    <submittedName>
        <fullName evidence="4">Sulfatase</fullName>
    </submittedName>
</protein>
<evidence type="ECO:0000259" key="3">
    <source>
        <dbReference type="Pfam" id="PF00884"/>
    </source>
</evidence>
<dbReference type="InterPro" id="IPR000917">
    <property type="entry name" value="Sulfatase_N"/>
</dbReference>
<dbReference type="PANTHER" id="PTHR42693">
    <property type="entry name" value="ARYLSULFATASE FAMILY MEMBER"/>
    <property type="match status" value="1"/>
</dbReference>
<organism evidence="4 5">
    <name type="scientific">Halorubrum persicum</name>
    <dbReference type="NCBI Taxonomy" id="1383844"/>
    <lineage>
        <taxon>Archaea</taxon>
        <taxon>Methanobacteriati</taxon>
        <taxon>Methanobacteriota</taxon>
        <taxon>Stenosarchaea group</taxon>
        <taxon>Halobacteria</taxon>
        <taxon>Halobacteriales</taxon>
        <taxon>Haloferacaceae</taxon>
        <taxon>Halorubrum</taxon>
    </lineage>
</organism>
<dbReference type="EMBL" id="NHOA01000041">
    <property type="protein sequence ID" value="PHQ39381.1"/>
    <property type="molecule type" value="Genomic_DNA"/>
</dbReference>
<dbReference type="Proteomes" id="UP000222824">
    <property type="component" value="Unassembled WGS sequence"/>
</dbReference>
<sequence length="447" mass="50037">MDVKRKLINTLPPSVKRALAVPYDYYQTRNADRQFAQKDLPTSQRDESAPDHIVCVVVDALRADHIDSDTTPYLCGLNGSTAITPGTWTFPAVSSLLSGVYPHEHGAMRQTDELDDSDGIRLPPRMDDNRATITEALAGAGYDTYGGFGHDTPFVALSGRFETHNLYHTINSDADNVLDDYLDWVDGRDQTFAFLHLADPHTPVDSPETYRRKYEVDDSIDGLDGWRYETDTECDMECQQYRDHRQRLYRASVDYVDDAISEFSEELESLFEDPLLMVTADHGEAHWEHVEFDLEHFDGSGCVDHGGTPYEAVARVPFATNADWDLERPLSLIDIPITLADITGVDLEDCSGHSLIGDVSSDRIMLIEGSLSGHEKKAVYRNQSKLIASKGHNAEFGFSLPDETVVELSDKEYETMKSSLPPWPSESDAETEVSGVVEDRLEQLGYK</sequence>
<dbReference type="InterPro" id="IPR050738">
    <property type="entry name" value="Sulfatase"/>
</dbReference>
<feature type="region of interest" description="Disordered" evidence="2">
    <location>
        <begin position="416"/>
        <end position="436"/>
    </location>
</feature>
<keyword evidence="5" id="KW-1185">Reference proteome</keyword>
<dbReference type="RefSeq" id="WP_099254871.1">
    <property type="nucleotide sequence ID" value="NZ_NHOA01000041.1"/>
</dbReference>
<proteinExistence type="inferred from homology"/>
<reference evidence="4 5" key="1">
    <citation type="journal article" date="2014" name="Front. Microbiol.">
        <title>Population and genomic analysis of the genus Halorubrum.</title>
        <authorList>
            <person name="Fullmer M.S."/>
            <person name="Soucy S.M."/>
            <person name="Swithers K.S."/>
            <person name="Makkay A.M."/>
            <person name="Wheeler R."/>
            <person name="Ventosa A."/>
            <person name="Gogarten J.P."/>
            <person name="Papke R.T."/>
        </authorList>
    </citation>
    <scope>NUCLEOTIDE SEQUENCE [LARGE SCALE GENOMIC DNA]</scope>
    <source>
        <strain evidence="4 5">C49</strain>
    </source>
</reference>
<feature type="domain" description="Sulfatase N-terminal" evidence="3">
    <location>
        <begin position="52"/>
        <end position="300"/>
    </location>
</feature>
<dbReference type="SUPFAM" id="SSF53649">
    <property type="entry name" value="Alkaline phosphatase-like"/>
    <property type="match status" value="1"/>
</dbReference>
<accession>A0A2G1WK43</accession>
<dbReference type="PANTHER" id="PTHR42693:SF33">
    <property type="entry name" value="ARYLSULFATASE"/>
    <property type="match status" value="1"/>
</dbReference>
<name>A0A2G1WK43_9EURY</name>
<dbReference type="AlphaFoldDB" id="A0A2G1WK43"/>